<accession>A0A8S5R488</accession>
<dbReference type="EMBL" id="BK015804">
    <property type="protein sequence ID" value="DAE25946.1"/>
    <property type="molecule type" value="Genomic_DNA"/>
</dbReference>
<proteinExistence type="predicted"/>
<protein>
    <submittedName>
        <fullName evidence="1">Uncharacterized protein</fullName>
    </submittedName>
</protein>
<reference evidence="1" key="1">
    <citation type="journal article" date="2021" name="Proc. Natl. Acad. Sci. U.S.A.">
        <title>A Catalog of Tens of Thousands of Viruses from Human Metagenomes Reveals Hidden Associations with Chronic Diseases.</title>
        <authorList>
            <person name="Tisza M.J."/>
            <person name="Buck C.B."/>
        </authorList>
    </citation>
    <scope>NUCLEOTIDE SEQUENCE</scope>
    <source>
        <strain evidence="1">Ct8nN1</strain>
    </source>
</reference>
<name>A0A8S5R488_9CAUD</name>
<evidence type="ECO:0000313" key="1">
    <source>
        <dbReference type="EMBL" id="DAE25946.1"/>
    </source>
</evidence>
<organism evidence="1">
    <name type="scientific">Podoviridae sp. ct8nN1</name>
    <dbReference type="NCBI Taxonomy" id="2827296"/>
    <lineage>
        <taxon>Viruses</taxon>
        <taxon>Duplodnaviria</taxon>
        <taxon>Heunggongvirae</taxon>
        <taxon>Uroviricota</taxon>
        <taxon>Caudoviricetes</taxon>
    </lineage>
</organism>
<sequence length="128" mass="15207">MENYVLEFTNSEWTLYQYDEDLNNLPDIKGSEISKYFNLPDLAYWECEKLSIVANWDNIEEVGEINIELTGDYGTYPNSIKVISFEDFMKKINDIENIINEHLTDVASYEYERRYPYKSRGLSIEDFL</sequence>